<name>A0ABQ9H9F6_9NEOP</name>
<keyword evidence="3" id="KW-1185">Reference proteome</keyword>
<proteinExistence type="predicted"/>
<gene>
    <name evidence="2" type="ORF">PR048_017383</name>
</gene>
<feature type="compositionally biased region" description="Basic and acidic residues" evidence="1">
    <location>
        <begin position="129"/>
        <end position="141"/>
    </location>
</feature>
<sequence>MWRTLFSEPIIHRDMQIPQYCGSLVKYDPSSFTAIRVLFSRMCVVGSHIVRSTLGARRDEGVYPILPLTILFVEMSTFSVVFVSLRVKCVYTAEEPSLEPTNGKLRDRCLNGVLQGSDTFQCPPNSSGRKSEESGGKSGRELERMVRPKKLCLLTLTIIA</sequence>
<evidence type="ECO:0000313" key="3">
    <source>
        <dbReference type="Proteomes" id="UP001159363"/>
    </source>
</evidence>
<protein>
    <recommendedName>
        <fullName evidence="4">Transmembrane protein</fullName>
    </recommendedName>
</protein>
<comment type="caution">
    <text evidence="2">The sequence shown here is derived from an EMBL/GenBank/DDBJ whole genome shotgun (WGS) entry which is preliminary data.</text>
</comment>
<dbReference type="EMBL" id="JARBHB010000006">
    <property type="protein sequence ID" value="KAJ8880910.1"/>
    <property type="molecule type" value="Genomic_DNA"/>
</dbReference>
<dbReference type="Proteomes" id="UP001159363">
    <property type="component" value="Chromosome 5"/>
</dbReference>
<feature type="region of interest" description="Disordered" evidence="1">
    <location>
        <begin position="117"/>
        <end position="141"/>
    </location>
</feature>
<evidence type="ECO:0000256" key="1">
    <source>
        <dbReference type="SAM" id="MobiDB-lite"/>
    </source>
</evidence>
<evidence type="ECO:0008006" key="4">
    <source>
        <dbReference type="Google" id="ProtNLM"/>
    </source>
</evidence>
<reference evidence="2 3" key="1">
    <citation type="submission" date="2023-02" db="EMBL/GenBank/DDBJ databases">
        <title>LHISI_Scaffold_Assembly.</title>
        <authorList>
            <person name="Stuart O.P."/>
            <person name="Cleave R."/>
            <person name="Magrath M.J.L."/>
            <person name="Mikheyev A.S."/>
        </authorList>
    </citation>
    <scope>NUCLEOTIDE SEQUENCE [LARGE SCALE GENOMIC DNA]</scope>
    <source>
        <strain evidence="2">Daus_M_001</strain>
        <tissue evidence="2">Leg muscle</tissue>
    </source>
</reference>
<accession>A0ABQ9H9F6</accession>
<organism evidence="2 3">
    <name type="scientific">Dryococelus australis</name>
    <dbReference type="NCBI Taxonomy" id="614101"/>
    <lineage>
        <taxon>Eukaryota</taxon>
        <taxon>Metazoa</taxon>
        <taxon>Ecdysozoa</taxon>
        <taxon>Arthropoda</taxon>
        <taxon>Hexapoda</taxon>
        <taxon>Insecta</taxon>
        <taxon>Pterygota</taxon>
        <taxon>Neoptera</taxon>
        <taxon>Polyneoptera</taxon>
        <taxon>Phasmatodea</taxon>
        <taxon>Verophasmatodea</taxon>
        <taxon>Anareolatae</taxon>
        <taxon>Phasmatidae</taxon>
        <taxon>Eurycanthinae</taxon>
        <taxon>Dryococelus</taxon>
    </lineage>
</organism>
<evidence type="ECO:0000313" key="2">
    <source>
        <dbReference type="EMBL" id="KAJ8880910.1"/>
    </source>
</evidence>